<protein>
    <submittedName>
        <fullName evidence="1">YheV family putative metal-binding protein</fullName>
    </submittedName>
</protein>
<comment type="caution">
    <text evidence="1">The sequence shown here is derived from an EMBL/GenBank/DDBJ whole genome shotgun (WGS) entry which is preliminary data.</text>
</comment>
<keyword evidence="2" id="KW-1185">Reference proteome</keyword>
<dbReference type="Proteomes" id="UP000275281">
    <property type="component" value="Unassembled WGS sequence"/>
</dbReference>
<dbReference type="RefSeq" id="WP_124028033.1">
    <property type="nucleotide sequence ID" value="NZ_JBHRSN010000006.1"/>
</dbReference>
<name>A0A3N5Y206_9ALTE</name>
<dbReference type="InterPro" id="IPR012658">
    <property type="entry name" value="YheV"/>
</dbReference>
<dbReference type="Pfam" id="PF09526">
    <property type="entry name" value="DUF2387"/>
    <property type="match status" value="1"/>
</dbReference>
<dbReference type="AlphaFoldDB" id="A0A3N5Y206"/>
<proteinExistence type="predicted"/>
<dbReference type="EMBL" id="RPOK01000003">
    <property type="protein sequence ID" value="RPJ66676.1"/>
    <property type="molecule type" value="Genomic_DNA"/>
</dbReference>
<dbReference type="NCBIfam" id="TIGR02443">
    <property type="entry name" value="YheV family putative zinc ribbon protein"/>
    <property type="match status" value="1"/>
</dbReference>
<evidence type="ECO:0000313" key="2">
    <source>
        <dbReference type="Proteomes" id="UP000275281"/>
    </source>
</evidence>
<accession>A0A3N5Y206</accession>
<sequence>MTNRQRKRFIAGATCPKCKSLDSIMLYFENNIEKLKCIKCDYAESQAPNGVENVSRNGENVIGVFKPH</sequence>
<organism evidence="1 2">
    <name type="scientific">Alteromonas sediminis</name>
    <dbReference type="NCBI Taxonomy" id="2259342"/>
    <lineage>
        <taxon>Bacteria</taxon>
        <taxon>Pseudomonadati</taxon>
        <taxon>Pseudomonadota</taxon>
        <taxon>Gammaproteobacteria</taxon>
        <taxon>Alteromonadales</taxon>
        <taxon>Alteromonadaceae</taxon>
        <taxon>Alteromonas/Salinimonas group</taxon>
        <taxon>Alteromonas</taxon>
    </lineage>
</organism>
<dbReference type="OrthoDB" id="5881059at2"/>
<evidence type="ECO:0000313" key="1">
    <source>
        <dbReference type="EMBL" id="RPJ66676.1"/>
    </source>
</evidence>
<gene>
    <name evidence="1" type="ORF">DRW07_11405</name>
</gene>
<reference evidence="1 2" key="1">
    <citation type="submission" date="2018-11" db="EMBL/GenBank/DDBJ databases">
        <authorList>
            <person name="Ye M.-Q."/>
            <person name="Du Z.-J."/>
        </authorList>
    </citation>
    <scope>NUCLEOTIDE SEQUENCE [LARGE SCALE GENOMIC DNA]</scope>
    <source>
        <strain evidence="1 2">U0105</strain>
    </source>
</reference>